<name>A0A3B1ARY1_9ZZZZ</name>
<accession>A0A3B1ARY1</accession>
<sequence>MKLVLQIISFLIVVSSMSNTVFATHNSKIQIKNINTKYTQCMSESPSVTGVTLCGLDSVCRVTNLIRYFKKEAHNLACMNKFGGPELIYFYSDDEAEITH</sequence>
<organism evidence="1">
    <name type="scientific">hydrothermal vent metagenome</name>
    <dbReference type="NCBI Taxonomy" id="652676"/>
    <lineage>
        <taxon>unclassified sequences</taxon>
        <taxon>metagenomes</taxon>
        <taxon>ecological metagenomes</taxon>
    </lineage>
</organism>
<dbReference type="AlphaFoldDB" id="A0A3B1ARY1"/>
<dbReference type="EMBL" id="UOFS01000046">
    <property type="protein sequence ID" value="VAX00980.1"/>
    <property type="molecule type" value="Genomic_DNA"/>
</dbReference>
<protein>
    <submittedName>
        <fullName evidence="1">Uncharacterized protein</fullName>
    </submittedName>
</protein>
<evidence type="ECO:0000313" key="1">
    <source>
        <dbReference type="EMBL" id="VAX00980.1"/>
    </source>
</evidence>
<proteinExistence type="predicted"/>
<reference evidence="1" key="1">
    <citation type="submission" date="2018-06" db="EMBL/GenBank/DDBJ databases">
        <authorList>
            <person name="Zhirakovskaya E."/>
        </authorList>
    </citation>
    <scope>NUCLEOTIDE SEQUENCE</scope>
</reference>
<gene>
    <name evidence="1" type="ORF">MNBD_GAMMA22-989</name>
</gene>